<feature type="non-terminal residue" evidence="1">
    <location>
        <position position="46"/>
    </location>
</feature>
<dbReference type="InParanoid" id="E2C562"/>
<dbReference type="AlphaFoldDB" id="E2C562"/>
<organism evidence="2">
    <name type="scientific">Harpegnathos saltator</name>
    <name type="common">Jerdon's jumping ant</name>
    <dbReference type="NCBI Taxonomy" id="610380"/>
    <lineage>
        <taxon>Eukaryota</taxon>
        <taxon>Metazoa</taxon>
        <taxon>Ecdysozoa</taxon>
        <taxon>Arthropoda</taxon>
        <taxon>Hexapoda</taxon>
        <taxon>Insecta</taxon>
        <taxon>Pterygota</taxon>
        <taxon>Neoptera</taxon>
        <taxon>Endopterygota</taxon>
        <taxon>Hymenoptera</taxon>
        <taxon>Apocrita</taxon>
        <taxon>Aculeata</taxon>
        <taxon>Formicoidea</taxon>
        <taxon>Formicidae</taxon>
        <taxon>Ponerinae</taxon>
        <taxon>Ponerini</taxon>
        <taxon>Harpegnathos</taxon>
    </lineage>
</organism>
<name>E2C562_HARSA</name>
<sequence length="46" mass="5542">YKIHLVQELNEDDFDRRIVFCDLMMERIAEDPNYLSNVVFSDEATF</sequence>
<dbReference type="Proteomes" id="UP000008237">
    <property type="component" value="Unassembled WGS sequence"/>
</dbReference>
<accession>E2C562</accession>
<feature type="non-terminal residue" evidence="1">
    <location>
        <position position="1"/>
    </location>
</feature>
<gene>
    <name evidence="1" type="ORF">EAI_11088</name>
</gene>
<protein>
    <recommendedName>
        <fullName evidence="3">Histone-lysine N-methyltransferase SETMAR</fullName>
    </recommendedName>
</protein>
<keyword evidence="2" id="KW-1185">Reference proteome</keyword>
<proteinExistence type="predicted"/>
<evidence type="ECO:0000313" key="1">
    <source>
        <dbReference type="EMBL" id="EFN76918.1"/>
    </source>
</evidence>
<dbReference type="PANTHER" id="PTHR47326">
    <property type="entry name" value="TRANSPOSABLE ELEMENT TC3 TRANSPOSASE-LIKE PROTEIN"/>
    <property type="match status" value="1"/>
</dbReference>
<evidence type="ECO:0000313" key="2">
    <source>
        <dbReference type="Proteomes" id="UP000008237"/>
    </source>
</evidence>
<evidence type="ECO:0008006" key="3">
    <source>
        <dbReference type="Google" id="ProtNLM"/>
    </source>
</evidence>
<dbReference type="EMBL" id="GL452766">
    <property type="protein sequence ID" value="EFN76918.1"/>
    <property type="molecule type" value="Genomic_DNA"/>
</dbReference>
<dbReference type="PANTHER" id="PTHR47326:SF1">
    <property type="entry name" value="HTH PSQ-TYPE DOMAIN-CONTAINING PROTEIN"/>
    <property type="match status" value="1"/>
</dbReference>
<reference evidence="1 2" key="1">
    <citation type="journal article" date="2010" name="Science">
        <title>Genomic comparison of the ants Camponotus floridanus and Harpegnathos saltator.</title>
        <authorList>
            <person name="Bonasio R."/>
            <person name="Zhang G."/>
            <person name="Ye C."/>
            <person name="Mutti N.S."/>
            <person name="Fang X."/>
            <person name="Qin N."/>
            <person name="Donahue G."/>
            <person name="Yang P."/>
            <person name="Li Q."/>
            <person name="Li C."/>
            <person name="Zhang P."/>
            <person name="Huang Z."/>
            <person name="Berger S.L."/>
            <person name="Reinberg D."/>
            <person name="Wang J."/>
            <person name="Liebig J."/>
        </authorList>
    </citation>
    <scope>NUCLEOTIDE SEQUENCE [LARGE SCALE GENOMIC DNA]</scope>
    <source>
        <strain evidence="1 2">R22 G/1</strain>
    </source>
</reference>